<dbReference type="Proteomes" id="UP000075455">
    <property type="component" value="Unassembled WGS sequence"/>
</dbReference>
<dbReference type="SMART" id="SM00278">
    <property type="entry name" value="HhH1"/>
    <property type="match status" value="2"/>
</dbReference>
<comment type="caution">
    <text evidence="6">Lacks conserved residue(s) required for the propagation of feature annotation.</text>
</comment>
<dbReference type="SUPFAM" id="SSF47781">
    <property type="entry name" value="RuvA domain 2-like"/>
    <property type="match status" value="1"/>
</dbReference>
<dbReference type="HAMAP" id="MF_00031">
    <property type="entry name" value="DNA_HJ_migration_RuvA"/>
    <property type="match status" value="1"/>
</dbReference>
<evidence type="ECO:0000313" key="9">
    <source>
        <dbReference type="Proteomes" id="UP000075455"/>
    </source>
</evidence>
<reference evidence="8 9" key="1">
    <citation type="submission" date="2016-01" db="EMBL/GenBank/DDBJ databases">
        <title>Draft Genome Sequences of Seven Thermophilic Sporeformers Isolated from Foods.</title>
        <authorList>
            <person name="Berendsen E.M."/>
            <person name="Wells-Bennik M.H."/>
            <person name="Krawcyk A.O."/>
            <person name="De Jong A."/>
            <person name="Holsappel S."/>
            <person name="Eijlander R.T."/>
            <person name="Kuipers O.P."/>
        </authorList>
    </citation>
    <scope>NUCLEOTIDE SEQUENCE [LARGE SCALE GENOMIC DNA]</scope>
    <source>
        <strain evidence="8 9">B4119</strain>
    </source>
</reference>
<dbReference type="InterPro" id="IPR010994">
    <property type="entry name" value="RuvA_2-like"/>
</dbReference>
<keyword evidence="5 6" id="KW-0234">DNA repair</keyword>
<dbReference type="GO" id="GO:0005524">
    <property type="term" value="F:ATP binding"/>
    <property type="evidence" value="ECO:0007669"/>
    <property type="project" value="InterPro"/>
</dbReference>
<accession>A0A150LSY3</accession>
<dbReference type="InterPro" id="IPR013849">
    <property type="entry name" value="DNA_helicase_Holl-junc_RuvA_I"/>
</dbReference>
<comment type="domain">
    <text evidence="6">Has three domains with a flexible linker between the domains II and III and assumes an 'L' shape. Domain III is highly mobile and contacts RuvB.</text>
</comment>
<dbReference type="GO" id="GO:0048476">
    <property type="term" value="C:Holliday junction resolvase complex"/>
    <property type="evidence" value="ECO:0007669"/>
    <property type="project" value="UniProtKB-UniRule"/>
</dbReference>
<dbReference type="GO" id="GO:0000400">
    <property type="term" value="F:four-way junction DNA binding"/>
    <property type="evidence" value="ECO:0007669"/>
    <property type="project" value="UniProtKB-UniRule"/>
</dbReference>
<dbReference type="GO" id="GO:0006281">
    <property type="term" value="P:DNA repair"/>
    <property type="evidence" value="ECO:0007669"/>
    <property type="project" value="UniProtKB-UniRule"/>
</dbReference>
<dbReference type="GO" id="GO:0006310">
    <property type="term" value="P:DNA recombination"/>
    <property type="evidence" value="ECO:0007669"/>
    <property type="project" value="UniProtKB-UniRule"/>
</dbReference>
<dbReference type="GO" id="GO:0009378">
    <property type="term" value="F:four-way junction helicase activity"/>
    <property type="evidence" value="ECO:0007669"/>
    <property type="project" value="InterPro"/>
</dbReference>
<keyword evidence="2 6" id="KW-0227">DNA damage</keyword>
<gene>
    <name evidence="6" type="primary">ruvA</name>
    <name evidence="8" type="ORF">B4119_3076</name>
</gene>
<evidence type="ECO:0000313" key="8">
    <source>
        <dbReference type="EMBL" id="KYD15301.1"/>
    </source>
</evidence>
<feature type="region of interest" description="Domain III" evidence="6">
    <location>
        <begin position="164"/>
        <end position="213"/>
    </location>
</feature>
<dbReference type="InterPro" id="IPR011114">
    <property type="entry name" value="RuvA_C"/>
</dbReference>
<evidence type="ECO:0000256" key="3">
    <source>
        <dbReference type="ARBA" id="ARBA00023125"/>
    </source>
</evidence>
<dbReference type="InterPro" id="IPR036267">
    <property type="entry name" value="RuvA_C_sf"/>
</dbReference>
<dbReference type="eggNOG" id="COG0632">
    <property type="taxonomic scope" value="Bacteria"/>
</dbReference>
<dbReference type="PATRIC" id="fig|81408.3.peg.3518"/>
<dbReference type="AlphaFoldDB" id="A0A150LSY3"/>
<protein>
    <recommendedName>
        <fullName evidence="6">Holliday junction branch migration complex subunit RuvA</fullName>
    </recommendedName>
</protein>
<name>A0A150LSY3_9BACL</name>
<dbReference type="NCBIfam" id="TIGR00084">
    <property type="entry name" value="ruvA"/>
    <property type="match status" value="1"/>
</dbReference>
<dbReference type="InterPro" id="IPR000085">
    <property type="entry name" value="RuvA"/>
</dbReference>
<keyword evidence="3 6" id="KW-0238">DNA-binding</keyword>
<evidence type="ECO:0000256" key="5">
    <source>
        <dbReference type="ARBA" id="ARBA00023204"/>
    </source>
</evidence>
<evidence type="ECO:0000256" key="1">
    <source>
        <dbReference type="ARBA" id="ARBA00022490"/>
    </source>
</evidence>
<dbReference type="Pfam" id="PF07499">
    <property type="entry name" value="RuvA_C"/>
    <property type="match status" value="1"/>
</dbReference>
<evidence type="ECO:0000256" key="6">
    <source>
        <dbReference type="HAMAP-Rule" id="MF_00031"/>
    </source>
</evidence>
<comment type="subcellular location">
    <subcellularLocation>
        <location evidence="6">Cytoplasm</location>
    </subcellularLocation>
</comment>
<comment type="caution">
    <text evidence="8">The sequence shown here is derived from an EMBL/GenBank/DDBJ whole genome shotgun (WGS) entry which is preliminary data.</text>
</comment>
<dbReference type="Gene3D" id="2.40.50.140">
    <property type="entry name" value="Nucleic acid-binding proteins"/>
    <property type="match status" value="1"/>
</dbReference>
<comment type="similarity">
    <text evidence="6">Belongs to the RuvA family.</text>
</comment>
<sequence length="213" mass="23891">MERQKEKERSTALIEFVRGYVDYVCPEYIVIDNNGVGYQIFTPNPFSFQESRDTMVTVYTYQYVREDIVALYGFRTREERMLFAKLLQVSGIGPKGGLAILAAGQPEQLVEAIEQENEAFLCKFPGVGKKTARQMILDLKGKLAAIAPRPHAAFVSQQEETGSLYTAALEEAIAALKALGYGEKEIQKVIPALSKENLSTEQYVKRALQQLLK</sequence>
<evidence type="ECO:0000256" key="4">
    <source>
        <dbReference type="ARBA" id="ARBA00023172"/>
    </source>
</evidence>
<comment type="subunit">
    <text evidence="6">Homotetramer. Forms an RuvA(8)-RuvB(12)-Holliday junction (HJ) complex. HJ DNA is sandwiched between 2 RuvA tetramers; dsDNA enters through RuvA and exits via RuvB. An RuvB hexamer assembles on each DNA strand where it exits the tetramer. Each RuvB hexamer is contacted by two RuvA subunits (via domain III) on 2 adjacent RuvB subunits; this complex drives branch migration. In the full resolvosome a probable DNA-RuvA(4)-RuvB(12)-RuvC(2) complex forms which resolves the HJ.</text>
</comment>
<dbReference type="STRING" id="81408.B4119_3076"/>
<proteinExistence type="inferred from homology"/>
<dbReference type="InterPro" id="IPR003583">
    <property type="entry name" value="Hlx-hairpin-Hlx_DNA-bd_motif"/>
</dbReference>
<dbReference type="Pfam" id="PF14520">
    <property type="entry name" value="HHH_5"/>
    <property type="match status" value="1"/>
</dbReference>
<dbReference type="Pfam" id="PF01330">
    <property type="entry name" value="RuvA_N"/>
    <property type="match status" value="1"/>
</dbReference>
<comment type="function">
    <text evidence="6">The RuvA-RuvB-RuvC complex processes Holliday junction (HJ) DNA during genetic recombination and DNA repair, while the RuvA-RuvB complex plays an important role in the rescue of blocked DNA replication forks via replication fork reversal (RFR). RuvA specifically binds to HJ cruciform DNA, conferring on it an open structure. The RuvB hexamer acts as an ATP-dependent pump, pulling dsDNA into and through the RuvAB complex. HJ branch migration allows RuvC to scan DNA until it finds its consensus sequence, where it cleaves and resolves the cruciform DNA.</text>
</comment>
<feature type="domain" description="Helix-hairpin-helix DNA-binding motif class 1" evidence="7">
    <location>
        <begin position="84"/>
        <end position="103"/>
    </location>
</feature>
<dbReference type="EMBL" id="LQYS01000040">
    <property type="protein sequence ID" value="KYD15301.1"/>
    <property type="molecule type" value="Genomic_DNA"/>
</dbReference>
<feature type="domain" description="Helix-hairpin-helix DNA-binding motif class 1" evidence="7">
    <location>
        <begin position="119"/>
        <end position="138"/>
    </location>
</feature>
<dbReference type="GO" id="GO:0009379">
    <property type="term" value="C:Holliday junction helicase complex"/>
    <property type="evidence" value="ECO:0007669"/>
    <property type="project" value="InterPro"/>
</dbReference>
<dbReference type="CDD" id="cd14332">
    <property type="entry name" value="UBA_RuvA_C"/>
    <property type="match status" value="1"/>
</dbReference>
<evidence type="ECO:0000259" key="7">
    <source>
        <dbReference type="SMART" id="SM00278"/>
    </source>
</evidence>
<keyword evidence="4 6" id="KW-0233">DNA recombination</keyword>
<dbReference type="Gene3D" id="1.10.8.10">
    <property type="entry name" value="DNA helicase RuvA subunit, C-terminal domain"/>
    <property type="match status" value="1"/>
</dbReference>
<keyword evidence="1 6" id="KW-0963">Cytoplasm</keyword>
<dbReference type="Gene3D" id="1.10.150.20">
    <property type="entry name" value="5' to 3' exonuclease, C-terminal subdomain"/>
    <property type="match status" value="1"/>
</dbReference>
<dbReference type="SUPFAM" id="SSF50249">
    <property type="entry name" value="Nucleic acid-binding proteins"/>
    <property type="match status" value="1"/>
</dbReference>
<dbReference type="SUPFAM" id="SSF46929">
    <property type="entry name" value="DNA helicase RuvA subunit, C-terminal domain"/>
    <property type="match status" value="1"/>
</dbReference>
<evidence type="ECO:0000256" key="2">
    <source>
        <dbReference type="ARBA" id="ARBA00022763"/>
    </source>
</evidence>
<dbReference type="InterPro" id="IPR012340">
    <property type="entry name" value="NA-bd_OB-fold"/>
</dbReference>
<organism evidence="8 9">
    <name type="scientific">Saccharococcus caldoxylosilyticus</name>
    <dbReference type="NCBI Taxonomy" id="81408"/>
    <lineage>
        <taxon>Bacteria</taxon>
        <taxon>Bacillati</taxon>
        <taxon>Bacillota</taxon>
        <taxon>Bacilli</taxon>
        <taxon>Bacillales</taxon>
        <taxon>Anoxybacillaceae</taxon>
        <taxon>Saccharococcus</taxon>
    </lineage>
</organism>
<dbReference type="GO" id="GO:0005737">
    <property type="term" value="C:cytoplasm"/>
    <property type="evidence" value="ECO:0007669"/>
    <property type="project" value="UniProtKB-SubCell"/>
</dbReference>